<gene>
    <name evidence="1" type="ORF">BH720_027515</name>
</gene>
<keyword evidence="2" id="KW-1185">Reference proteome</keyword>
<accession>A0ACD5GRL9</accession>
<proteinExistence type="predicted"/>
<name>A0ACD5GRL9_9CYAN</name>
<dbReference type="Proteomes" id="UP000095472">
    <property type="component" value="Chromosome"/>
</dbReference>
<sequence>MINDLLISLFIAVGISALGIFLAGMPGVMILWLSQPFLLCVYGTRSIRRIKSGGGFTLIYLVSMLWSLSILPGYLVAFRLFEDLAKLNQIAIFIGILYLGSVVITTIIYGFVATFTDFS</sequence>
<protein>
    <submittedName>
        <fullName evidence="1">Uncharacterized protein</fullName>
    </submittedName>
</protein>
<reference evidence="1 2" key="1">
    <citation type="journal article" date="2016" name="Genome Announc.">
        <title>Draft Genome Sequence of the Thermotolerant Cyanobacterium Desertifilum sp. IPPAS B-1220.</title>
        <authorList>
            <person name="Mironov K.S."/>
            <person name="Sinetova M.A."/>
            <person name="Bolatkhan K."/>
            <person name="Zayadan B.K."/>
            <person name="Ustinova V.V."/>
            <person name="Kupriyanova E.V."/>
            <person name="Skrypnik A.N."/>
            <person name="Gogoleva N.E."/>
            <person name="Gogolev Y.V."/>
            <person name="Los D.A."/>
        </authorList>
    </citation>
    <scope>NUCLEOTIDE SEQUENCE [LARGE SCALE GENOMIC DNA]</scope>
    <source>
        <strain evidence="1 2">IPPAS B-1220</strain>
    </source>
</reference>
<evidence type="ECO:0000313" key="2">
    <source>
        <dbReference type="Proteomes" id="UP000095472"/>
    </source>
</evidence>
<organism evidence="1 2">
    <name type="scientific">Desertifilum tharense IPPAS B-1220</name>
    <dbReference type="NCBI Taxonomy" id="1781255"/>
    <lineage>
        <taxon>Bacteria</taxon>
        <taxon>Bacillati</taxon>
        <taxon>Cyanobacteriota</taxon>
        <taxon>Cyanophyceae</taxon>
        <taxon>Desertifilales</taxon>
        <taxon>Desertifilaceae</taxon>
        <taxon>Desertifilum</taxon>
    </lineage>
</organism>
<evidence type="ECO:0000313" key="1">
    <source>
        <dbReference type="EMBL" id="XPM63129.1"/>
    </source>
</evidence>
<dbReference type="EMBL" id="CP182909">
    <property type="protein sequence ID" value="XPM63129.1"/>
    <property type="molecule type" value="Genomic_DNA"/>
</dbReference>